<accession>A0ABY7G012</accession>
<organism evidence="1 2">
    <name type="scientific">Mya arenaria</name>
    <name type="common">Soft-shell clam</name>
    <dbReference type="NCBI Taxonomy" id="6604"/>
    <lineage>
        <taxon>Eukaryota</taxon>
        <taxon>Metazoa</taxon>
        <taxon>Spiralia</taxon>
        <taxon>Lophotrochozoa</taxon>
        <taxon>Mollusca</taxon>
        <taxon>Bivalvia</taxon>
        <taxon>Autobranchia</taxon>
        <taxon>Heteroconchia</taxon>
        <taxon>Euheterodonta</taxon>
        <taxon>Imparidentia</taxon>
        <taxon>Neoheterodontei</taxon>
        <taxon>Myida</taxon>
        <taxon>Myoidea</taxon>
        <taxon>Myidae</taxon>
        <taxon>Mya</taxon>
    </lineage>
</organism>
<proteinExistence type="predicted"/>
<name>A0ABY7G012_MYAAR</name>
<dbReference type="EMBL" id="CP111026">
    <property type="protein sequence ID" value="WAR27772.1"/>
    <property type="molecule type" value="Genomic_DNA"/>
</dbReference>
<reference evidence="1" key="1">
    <citation type="submission" date="2022-11" db="EMBL/GenBank/DDBJ databases">
        <title>Centuries of genome instability and evolution in soft-shell clam transmissible cancer (bioRxiv).</title>
        <authorList>
            <person name="Hart S.F.M."/>
            <person name="Yonemitsu M.A."/>
            <person name="Giersch R.M."/>
            <person name="Beal B.F."/>
            <person name="Arriagada G."/>
            <person name="Davis B.W."/>
            <person name="Ostrander E.A."/>
            <person name="Goff S.P."/>
            <person name="Metzger M.J."/>
        </authorList>
    </citation>
    <scope>NUCLEOTIDE SEQUENCE</scope>
    <source>
        <strain evidence="1">MELC-2E11</strain>
        <tissue evidence="1">Siphon/mantle</tissue>
    </source>
</reference>
<keyword evidence="2" id="KW-1185">Reference proteome</keyword>
<protein>
    <submittedName>
        <fullName evidence="1">Uncharacterized protein</fullName>
    </submittedName>
</protein>
<evidence type="ECO:0000313" key="1">
    <source>
        <dbReference type="EMBL" id="WAR27772.1"/>
    </source>
</evidence>
<gene>
    <name evidence="1" type="ORF">MAR_013476</name>
</gene>
<sequence length="169" mass="17864">MKESTIETQCVIYFGRDQAKISEILNMYWTVLGIAFVGAVLTTSEGCVTSQNVLSVNNSVSELTAGMAAIIANPPSDTVVMNIEEKVRACPELVAVTSLSTLDSILGGLSFTTLFENFATYDGFCDCFPGVLAAKALNEKAAQAPNGLVLNRPDGAYSTLVNLPVVCAL</sequence>
<dbReference type="Proteomes" id="UP001164746">
    <property type="component" value="Chromosome 15"/>
</dbReference>
<evidence type="ECO:0000313" key="2">
    <source>
        <dbReference type="Proteomes" id="UP001164746"/>
    </source>
</evidence>